<comment type="similarity">
    <text evidence="2">Belongs to the NAD(P)-dependent epimerase/dehydratase family. Dihydroflavonol-4-reductase subfamily.</text>
</comment>
<dbReference type="Proteomes" id="UP000073492">
    <property type="component" value="Unassembled WGS sequence"/>
</dbReference>
<dbReference type="EMBL" id="LFZO01000163">
    <property type="protein sequence ID" value="KXT12139.1"/>
    <property type="molecule type" value="Genomic_DNA"/>
</dbReference>
<evidence type="ECO:0000256" key="2">
    <source>
        <dbReference type="ARBA" id="ARBA00023445"/>
    </source>
</evidence>
<accession>A0A139IBT1</accession>
<dbReference type="Gene3D" id="3.40.50.720">
    <property type="entry name" value="NAD(P)-binding Rossmann-like Domain"/>
    <property type="match status" value="1"/>
</dbReference>
<dbReference type="STRING" id="113226.A0A139IBT1"/>
<feature type="region of interest" description="Disordered" evidence="3">
    <location>
        <begin position="40"/>
        <end position="99"/>
    </location>
</feature>
<evidence type="ECO:0000313" key="6">
    <source>
        <dbReference type="Proteomes" id="UP000073492"/>
    </source>
</evidence>
<evidence type="ECO:0000256" key="3">
    <source>
        <dbReference type="SAM" id="MobiDB-lite"/>
    </source>
</evidence>
<dbReference type="OrthoDB" id="2735536at2759"/>
<feature type="domain" description="NAD-dependent epimerase/dehydratase" evidence="4">
    <location>
        <begin position="122"/>
        <end position="250"/>
    </location>
</feature>
<evidence type="ECO:0000313" key="5">
    <source>
        <dbReference type="EMBL" id="KXT12139.1"/>
    </source>
</evidence>
<organism evidence="5 6">
    <name type="scientific">Pseudocercospora musae</name>
    <dbReference type="NCBI Taxonomy" id="113226"/>
    <lineage>
        <taxon>Eukaryota</taxon>
        <taxon>Fungi</taxon>
        <taxon>Dikarya</taxon>
        <taxon>Ascomycota</taxon>
        <taxon>Pezizomycotina</taxon>
        <taxon>Dothideomycetes</taxon>
        <taxon>Dothideomycetidae</taxon>
        <taxon>Mycosphaerellales</taxon>
        <taxon>Mycosphaerellaceae</taxon>
        <taxon>Pseudocercospora</taxon>
    </lineage>
</organism>
<dbReference type="InterPro" id="IPR050425">
    <property type="entry name" value="NAD(P)_dehydrat-like"/>
</dbReference>
<evidence type="ECO:0000256" key="1">
    <source>
        <dbReference type="ARBA" id="ARBA00023002"/>
    </source>
</evidence>
<dbReference type="SUPFAM" id="SSF51735">
    <property type="entry name" value="NAD(P)-binding Rossmann-fold domains"/>
    <property type="match status" value="1"/>
</dbReference>
<dbReference type="InterPro" id="IPR001509">
    <property type="entry name" value="Epimerase_deHydtase"/>
</dbReference>
<keyword evidence="1" id="KW-0560">Oxidoreductase</keyword>
<gene>
    <name evidence="5" type="ORF">AC579_10377</name>
</gene>
<feature type="compositionally biased region" description="Low complexity" evidence="3">
    <location>
        <begin position="68"/>
        <end position="89"/>
    </location>
</feature>
<keyword evidence="6" id="KW-1185">Reference proteome</keyword>
<protein>
    <recommendedName>
        <fullName evidence="4">NAD-dependent epimerase/dehydratase domain-containing protein</fullName>
    </recommendedName>
</protein>
<dbReference type="PANTHER" id="PTHR10366:SF562">
    <property type="entry name" value="ALDEHYDE REDUCTASE II (AFU_ORTHOLOGUE AFUA_1G11360)"/>
    <property type="match status" value="1"/>
</dbReference>
<reference evidence="5 6" key="1">
    <citation type="submission" date="2015-07" db="EMBL/GenBank/DDBJ databases">
        <title>Comparative genomics of the Sigatoka disease complex on banana suggests a link between parallel evolutionary changes in Pseudocercospora fijiensis and Pseudocercospora eumusae and increased virulence on the banana host.</title>
        <authorList>
            <person name="Chang T.-C."/>
            <person name="Salvucci A."/>
            <person name="Crous P.W."/>
            <person name="Stergiopoulos I."/>
        </authorList>
    </citation>
    <scope>NUCLEOTIDE SEQUENCE [LARGE SCALE GENOMIC DNA]</scope>
    <source>
        <strain evidence="5 6">CBS 116634</strain>
    </source>
</reference>
<comment type="caution">
    <text evidence="5">The sequence shown here is derived from an EMBL/GenBank/DDBJ whole genome shotgun (WGS) entry which is preliminary data.</text>
</comment>
<dbReference type="PANTHER" id="PTHR10366">
    <property type="entry name" value="NAD DEPENDENT EPIMERASE/DEHYDRATASE"/>
    <property type="match status" value="1"/>
</dbReference>
<feature type="compositionally biased region" description="Polar residues" evidence="3">
    <location>
        <begin position="47"/>
        <end position="67"/>
    </location>
</feature>
<dbReference type="GO" id="GO:0016616">
    <property type="term" value="F:oxidoreductase activity, acting on the CH-OH group of donors, NAD or NADP as acceptor"/>
    <property type="evidence" value="ECO:0007669"/>
    <property type="project" value="TreeGrafter"/>
</dbReference>
<dbReference type="InterPro" id="IPR036291">
    <property type="entry name" value="NAD(P)-bd_dom_sf"/>
</dbReference>
<name>A0A139IBT1_9PEZI</name>
<dbReference type="Pfam" id="PF01370">
    <property type="entry name" value="Epimerase"/>
    <property type="match status" value="1"/>
</dbReference>
<dbReference type="AlphaFoldDB" id="A0A139IBT1"/>
<proteinExistence type="inferred from homology"/>
<sequence>MPPLPRFLERLERQSKACREVFQGPEYLSEKAASLLGVEPPLYAPSRTPSNLSQATRSPRSLRSSIETQRTAATQQTSSTGSGSSTQRTPLTPPPQYCNPFSIDDFPPLDVEKPAIPPNSLVLVTGANGWLGSHVTDQLLMLGYRVRGTVRDENKSTWTTELFRKKYGPHRYQAVIVEDMVPKGAFDIAVQGCCGIVHCASVTDGSPDPTSVIIPTIAGALNILESASREPSVGRFIYTSATAAAVNSGPGVRGDVTSDSWNMNSFFNAWKPPPYRRERAWEVYASSKLQTEQAIWRWYSETRPDFVVNTVLPSTLWGKMLVSPRYQGCPTSVGWLKQIWVSEQQLERDSFGKSADGRLTNFQQGNAADVAAWVPPQYCIDVQDAALLHVAALTLADVVDQRIFAAYTPWNINTLLDLLRMLYPKKKIDKGDLGDHGVDMTFFREMGVAERLLKRMGNEKGFRDLESSLVRCIGSWS</sequence>
<evidence type="ECO:0000259" key="4">
    <source>
        <dbReference type="Pfam" id="PF01370"/>
    </source>
</evidence>